<evidence type="ECO:0000313" key="3">
    <source>
        <dbReference type="EMBL" id="NVD41384.1"/>
    </source>
</evidence>
<name>A0A7Y6UPS7_9HYPH</name>
<keyword evidence="2" id="KW-0732">Signal</keyword>
<feature type="compositionally biased region" description="Polar residues" evidence="1">
    <location>
        <begin position="49"/>
        <end position="58"/>
    </location>
</feature>
<feature type="signal peptide" evidence="2">
    <location>
        <begin position="1"/>
        <end position="19"/>
    </location>
</feature>
<evidence type="ECO:0000256" key="1">
    <source>
        <dbReference type="SAM" id="MobiDB-lite"/>
    </source>
</evidence>
<reference evidence="3 4" key="1">
    <citation type="submission" date="2020-06" db="EMBL/GenBank/DDBJ databases">
        <authorList>
            <person name="Grouzdev D.S."/>
        </authorList>
    </citation>
    <scope>NUCLEOTIDE SEQUENCE [LARGE SCALE GENOMIC DNA]</scope>
    <source>
        <strain evidence="3 4">HO-A22</strain>
    </source>
</reference>
<feature type="region of interest" description="Disordered" evidence="1">
    <location>
        <begin position="49"/>
        <end position="69"/>
    </location>
</feature>
<evidence type="ECO:0000256" key="2">
    <source>
        <dbReference type="SAM" id="SignalP"/>
    </source>
</evidence>
<accession>A0A7Y6UPS7</accession>
<dbReference type="AlphaFoldDB" id="A0A7Y6UPS7"/>
<comment type="caution">
    <text evidence="3">The sequence shown here is derived from an EMBL/GenBank/DDBJ whole genome shotgun (WGS) entry which is preliminary data.</text>
</comment>
<keyword evidence="4" id="KW-1185">Reference proteome</keyword>
<sequence length="69" mass="7025">MKIIIVALASLAFASSAFAAAPSAPVENSALAKAKNEIELAAGRSRDLQISTSGNRINAPSPASKKSRS</sequence>
<evidence type="ECO:0000313" key="4">
    <source>
        <dbReference type="Proteomes" id="UP000520198"/>
    </source>
</evidence>
<proteinExistence type="predicted"/>
<gene>
    <name evidence="3" type="ORF">HT585_21170</name>
</gene>
<dbReference type="RefSeq" id="WP_176354799.1">
    <property type="nucleotide sequence ID" value="NZ_JABWDU010000005.1"/>
</dbReference>
<dbReference type="EMBL" id="JABWDU010000005">
    <property type="protein sequence ID" value="NVD41384.1"/>
    <property type="molecule type" value="Genomic_DNA"/>
</dbReference>
<feature type="chain" id="PRO_5031274430" evidence="2">
    <location>
        <begin position="20"/>
        <end position="69"/>
    </location>
</feature>
<protein>
    <submittedName>
        <fullName evidence="3">Uncharacterized protein</fullName>
    </submittedName>
</protein>
<organism evidence="3 4">
    <name type="scientific">Ensifer oleiphilus</name>
    <dbReference type="NCBI Taxonomy" id="2742698"/>
    <lineage>
        <taxon>Bacteria</taxon>
        <taxon>Pseudomonadati</taxon>
        <taxon>Pseudomonadota</taxon>
        <taxon>Alphaproteobacteria</taxon>
        <taxon>Hyphomicrobiales</taxon>
        <taxon>Rhizobiaceae</taxon>
        <taxon>Sinorhizobium/Ensifer group</taxon>
        <taxon>Ensifer</taxon>
    </lineage>
</organism>
<dbReference type="Proteomes" id="UP000520198">
    <property type="component" value="Unassembled WGS sequence"/>
</dbReference>